<evidence type="ECO:0000256" key="1">
    <source>
        <dbReference type="SAM" id="MobiDB-lite"/>
    </source>
</evidence>
<reference evidence="3" key="1">
    <citation type="submission" date="2022-03" db="EMBL/GenBank/DDBJ databases">
        <authorList>
            <person name="Sayadi A."/>
        </authorList>
    </citation>
    <scope>NUCLEOTIDE SEQUENCE</scope>
</reference>
<accession>A0A9P0QA11</accession>
<dbReference type="Proteomes" id="UP001152888">
    <property type="component" value="Unassembled WGS sequence"/>
</dbReference>
<name>A0A9P0QA11_ACAOB</name>
<evidence type="ECO:0000256" key="2">
    <source>
        <dbReference type="SAM" id="SignalP"/>
    </source>
</evidence>
<proteinExistence type="predicted"/>
<feature type="signal peptide" evidence="2">
    <location>
        <begin position="1"/>
        <end position="25"/>
    </location>
</feature>
<dbReference type="EMBL" id="CAKOFQ010008251">
    <property type="protein sequence ID" value="CAH2012983.1"/>
    <property type="molecule type" value="Genomic_DNA"/>
</dbReference>
<comment type="caution">
    <text evidence="3">The sequence shown here is derived from an EMBL/GenBank/DDBJ whole genome shotgun (WGS) entry which is preliminary data.</text>
</comment>
<gene>
    <name evidence="3" type="ORF">ACAOBT_LOCUS33143</name>
</gene>
<feature type="region of interest" description="Disordered" evidence="1">
    <location>
        <begin position="200"/>
        <end position="272"/>
    </location>
</feature>
<feature type="compositionally biased region" description="Basic and acidic residues" evidence="1">
    <location>
        <begin position="248"/>
        <end position="268"/>
    </location>
</feature>
<evidence type="ECO:0000313" key="3">
    <source>
        <dbReference type="EMBL" id="CAH2012983.1"/>
    </source>
</evidence>
<dbReference type="AlphaFoldDB" id="A0A9P0QA11"/>
<organism evidence="3 4">
    <name type="scientific">Acanthoscelides obtectus</name>
    <name type="common">Bean weevil</name>
    <name type="synonym">Bruchus obtectus</name>
    <dbReference type="NCBI Taxonomy" id="200917"/>
    <lineage>
        <taxon>Eukaryota</taxon>
        <taxon>Metazoa</taxon>
        <taxon>Ecdysozoa</taxon>
        <taxon>Arthropoda</taxon>
        <taxon>Hexapoda</taxon>
        <taxon>Insecta</taxon>
        <taxon>Pterygota</taxon>
        <taxon>Neoptera</taxon>
        <taxon>Endopterygota</taxon>
        <taxon>Coleoptera</taxon>
        <taxon>Polyphaga</taxon>
        <taxon>Cucujiformia</taxon>
        <taxon>Chrysomeloidea</taxon>
        <taxon>Chrysomelidae</taxon>
        <taxon>Bruchinae</taxon>
        <taxon>Bruchini</taxon>
        <taxon>Acanthoscelides</taxon>
    </lineage>
</organism>
<feature type="compositionally biased region" description="Polar residues" evidence="1">
    <location>
        <begin position="213"/>
        <end position="222"/>
    </location>
</feature>
<feature type="compositionally biased region" description="Polar residues" evidence="1">
    <location>
        <begin position="234"/>
        <end position="247"/>
    </location>
</feature>
<keyword evidence="4" id="KW-1185">Reference proteome</keyword>
<sequence>MTQRTDFLMISALCFLILFLSGAFGQNQLSPDVQQALQKLAQSVDGNVEIEVIEQTVPTRSNNQQNFYPTRQQYQPQPQYQYQQKPYRQMQPMNLNGYDAAIIIEETNQGPPKPNGNYYVLTDMHGRPINTGFPPNNNGRPNNFYPYPHHHQHNMGPPGSPPPGQFPNTRQPMDGFGPNWGPPRHDHGMHYDDYDYDYHNHGPRGNGRHNHGQSDGYTTENIILTPDSKPTPRPNNQRYTTENTNLSKESKEEDGSVIKFGDDDHQNSDENNISGYIGKFPVILLKENEIR</sequence>
<keyword evidence="2" id="KW-0732">Signal</keyword>
<evidence type="ECO:0000313" key="4">
    <source>
        <dbReference type="Proteomes" id="UP001152888"/>
    </source>
</evidence>
<dbReference type="OrthoDB" id="6753557at2759"/>
<feature type="chain" id="PRO_5040319606" evidence="2">
    <location>
        <begin position="26"/>
        <end position="291"/>
    </location>
</feature>
<protein>
    <submittedName>
        <fullName evidence="3">Uncharacterized protein</fullName>
    </submittedName>
</protein>